<feature type="domain" description="NAD(P)-binding" evidence="5">
    <location>
        <begin position="6"/>
        <end position="326"/>
    </location>
</feature>
<proteinExistence type="predicted"/>
<dbReference type="FunFam" id="3.40.50.720:FF:000924">
    <property type="entry name" value="GDP-mannose 4,6 dehydratase"/>
    <property type="match status" value="1"/>
</dbReference>
<dbReference type="PANTHER" id="PTHR43000">
    <property type="entry name" value="DTDP-D-GLUCOSE 4,6-DEHYDRATASE-RELATED"/>
    <property type="match status" value="1"/>
</dbReference>
<evidence type="ECO:0000313" key="7">
    <source>
        <dbReference type="Proteomes" id="UP000198508"/>
    </source>
</evidence>
<dbReference type="EMBL" id="FOIM01000018">
    <property type="protein sequence ID" value="SET88117.1"/>
    <property type="molecule type" value="Genomic_DNA"/>
</dbReference>
<dbReference type="SUPFAM" id="SSF51735">
    <property type="entry name" value="NAD(P)-binding Rossmann-fold domains"/>
    <property type="match status" value="1"/>
</dbReference>
<evidence type="ECO:0000256" key="4">
    <source>
        <dbReference type="ARBA" id="ARBA00059383"/>
    </source>
</evidence>
<evidence type="ECO:0000259" key="5">
    <source>
        <dbReference type="Pfam" id="PF16363"/>
    </source>
</evidence>
<dbReference type="GO" id="GO:0008446">
    <property type="term" value="F:GDP-mannose 4,6-dehydratase activity"/>
    <property type="evidence" value="ECO:0007669"/>
    <property type="project" value="UniProtKB-EC"/>
</dbReference>
<evidence type="ECO:0000256" key="1">
    <source>
        <dbReference type="ARBA" id="ARBA00000188"/>
    </source>
</evidence>
<comment type="catalytic activity">
    <reaction evidence="1">
        <text>GDP-alpha-D-mannose = GDP-4-dehydro-alpha-D-rhamnose + H2O</text>
        <dbReference type="Rhea" id="RHEA:23820"/>
        <dbReference type="ChEBI" id="CHEBI:15377"/>
        <dbReference type="ChEBI" id="CHEBI:57527"/>
        <dbReference type="ChEBI" id="CHEBI:57964"/>
        <dbReference type="EC" id="4.2.1.47"/>
    </reaction>
</comment>
<evidence type="ECO:0000256" key="2">
    <source>
        <dbReference type="ARBA" id="ARBA00001937"/>
    </source>
</evidence>
<dbReference type="InterPro" id="IPR016040">
    <property type="entry name" value="NAD(P)-bd_dom"/>
</dbReference>
<dbReference type="RefSeq" id="WP_092366017.1">
    <property type="nucleotide sequence ID" value="NZ_FOIM01000018.1"/>
</dbReference>
<accession>A0A1I0HW98</accession>
<dbReference type="CDD" id="cd05260">
    <property type="entry name" value="GDP_MD_SDR_e"/>
    <property type="match status" value="1"/>
</dbReference>
<name>A0A1I0HW98_9FIRM</name>
<protein>
    <submittedName>
        <fullName evidence="6">GDPmannose 4,6-dehydratase</fullName>
    </submittedName>
</protein>
<dbReference type="Proteomes" id="UP000198508">
    <property type="component" value="Unassembled WGS sequence"/>
</dbReference>
<comment type="cofactor">
    <cofactor evidence="2">
        <name>NADP(+)</name>
        <dbReference type="ChEBI" id="CHEBI:58349"/>
    </cofactor>
</comment>
<dbReference type="STRING" id="460384.SAMN05216313_11813"/>
<dbReference type="Gene3D" id="3.40.50.720">
    <property type="entry name" value="NAD(P)-binding Rossmann-like Domain"/>
    <property type="match status" value="1"/>
</dbReference>
<gene>
    <name evidence="6" type="ORF">SAMN05216313_11813</name>
</gene>
<evidence type="ECO:0000313" key="6">
    <source>
        <dbReference type="EMBL" id="SET88117.1"/>
    </source>
</evidence>
<dbReference type="AlphaFoldDB" id="A0A1I0HW98"/>
<comment type="function">
    <text evidence="4">Catalyzes the conversion of GDP-D-mannose to GDP-4-dehydro-6-deoxy-D-mannose.</text>
</comment>
<sequence length="345" mass="39592">MNTRVLITGITGMVGSHLADFLLRETEWDIYGVCRWRSPIDNVSHLYKKANKKERIYFEYADLNDQMSLISVVKSIKPKYVFHLAAQSYPLTSFSAPIDTLNTNILGTCRLLEAVRLEMEQNSNYKPVIHICASSEVFGKIPQEKKPETGIHEDCPFHPASPYAISKVGTDLVGRYYAEAYNMTVMTTRMFTHTGPRRGDVFHEATFAKQIAMIEKGEIEPIIKVGNLDSLRTYADVRDAVRAYYMLVTVNPIPGEYYNIGGDYTCTVKDTLNTLISMSSMKNEIRVEVDPERLRPIDADLQIPDCRKFKEHTGWEPQISYKKTMADLLNYYRQRINRGDEFLIR</sequence>
<dbReference type="InterPro" id="IPR036291">
    <property type="entry name" value="NAD(P)-bd_dom_sf"/>
</dbReference>
<keyword evidence="7" id="KW-1185">Reference proteome</keyword>
<dbReference type="Pfam" id="PF16363">
    <property type="entry name" value="GDP_Man_Dehyd"/>
    <property type="match status" value="1"/>
</dbReference>
<keyword evidence="3" id="KW-0456">Lyase</keyword>
<evidence type="ECO:0000256" key="3">
    <source>
        <dbReference type="ARBA" id="ARBA00023239"/>
    </source>
</evidence>
<reference evidence="7" key="1">
    <citation type="submission" date="2016-10" db="EMBL/GenBank/DDBJ databases">
        <authorList>
            <person name="Varghese N."/>
            <person name="Submissions S."/>
        </authorList>
    </citation>
    <scope>NUCLEOTIDE SEQUENCE [LARGE SCALE GENOMIC DNA]</scope>
    <source>
        <strain evidence="7">NLAE-zl-G277</strain>
    </source>
</reference>
<dbReference type="Gene3D" id="3.90.25.10">
    <property type="entry name" value="UDP-galactose 4-epimerase, domain 1"/>
    <property type="match status" value="1"/>
</dbReference>
<organism evidence="6 7">
    <name type="scientific">Enterocloster lavalensis</name>
    <dbReference type="NCBI Taxonomy" id="460384"/>
    <lineage>
        <taxon>Bacteria</taxon>
        <taxon>Bacillati</taxon>
        <taxon>Bacillota</taxon>
        <taxon>Clostridia</taxon>
        <taxon>Lachnospirales</taxon>
        <taxon>Lachnospiraceae</taxon>
        <taxon>Enterocloster</taxon>
    </lineage>
</organism>